<dbReference type="GO" id="GO:0046872">
    <property type="term" value="F:metal ion binding"/>
    <property type="evidence" value="ECO:0007669"/>
    <property type="project" value="UniProtKB-KW"/>
</dbReference>
<dbReference type="EMBL" id="JABANN010000042">
    <property type="protein sequence ID" value="KAF4673782.1"/>
    <property type="molecule type" value="Genomic_DNA"/>
</dbReference>
<sequence>MPEGSSRSGRHRDLCSLRKPLLDTPALEDFLGDVGSSRLHAVTIQKALVADVDFDPSQVPTVPKRAAALLDKVFVRISSTVAMKQVSSDGTTKILLRLQDGKEVESVIIPAGDRRTLCVSSQVGCRMGCRFCATGTLGLSGNLSSGEILEQLWHANRVSDKPIGNVVFMGMGEPLENYDAVLAAIKGMNSLFAVPQRCITVSTVGVVPKVRALAHAASGVKLALSLHAPTQELREKIVPSAKAWSIQELMLALDEYAQANLCAGRPDGSGGGGRKKGSVMIEYVVIKDINDTSDCAHKLGELVGNRKVVVNLIPYNVVDNGSNFEPPLESSVTRMVAILKDVYGIRVYHRRHHGRDIDAACGQLAKKKPHGVPDLEDLSGAAVTGRSLAPFECEEDGRSGLLSPMVAAQRHTLRWASFLLPSSSSVSSRWLSTTVARATRDVGAAIALNNSLSACESHHQVLECLDSCSYSVHRLGFQNALTALHRFARHKNPGACATRQQVADRVARLLLTPHERQSQPTAGMLGNALWACGRLNDVIDWSGVVEGVGRRVIIDAKMLPHHIAHFMWGSASCYSVATEDRQREQIVGLVKKVMMEFFRRDGTGFESRHIANIVWSLGTIQVPLSGDFLLRLLNSCTAVSSHLKDQEDSNTIWGLARLSAVAPTAAGEGVHAIRRYIVARVLQRTRWSSLRPEEFAMILWGVAVGVGQEADAIVLERLSAAASSLAGRMVSEPSSHRAIANTLWAFATLRHVDDNLLRFASLACPAVVQSGSGRHLSNIVCALSDLGCSIPDDLLTAAIKACSYPPTNATGRHAAGLLRALAASLKRREVEAAELEPLVATVWSSYGVEEEATARQLFIAALWSSLCTPSPLIKDRRKIDVIISGAMQGFAVDDAASSHTHAEVAMCLLLLFRFMAASVSPPGVKSSNFNLTKMSERDLLIASFVAKHRLDHQAATAVLLDLTSHDMNVIVAAFEPSLANGADKEALLRRFVQVYFEQKTQAFIDLWGLPQPLTKDVLSRLNYKDRGLVMERFAVDNPDKIDQRGKYRALEALIKRRMEHRITTFICNWQFDEADRVPASRLLRTLTLSDLQVILAAFNPEVLPDHEGISRYALLVRTVDIYMSRKVDAFVCYWSLESVKAQVEKLLAQLWHNRALGFVLERVNLESPSSPREKLAKLHRFVHRLISNRVSRFALAEGLQDEPLWSMAVKTLSVKKLLLLVDGYSLGPNESPSQALGRHITAVSQQRARPNTPPTVRLVEAAEGGGTASRDQLPSSVAELRQLLASGEVVLPEEVLRELRMMADSAAVLTRE</sequence>
<evidence type="ECO:0000256" key="4">
    <source>
        <dbReference type="ARBA" id="ARBA00022490"/>
    </source>
</evidence>
<evidence type="ECO:0000259" key="12">
    <source>
        <dbReference type="PROSITE" id="PS51918"/>
    </source>
</evidence>
<protein>
    <recommendedName>
        <fullName evidence="12">Radical SAM core domain-containing protein</fullName>
    </recommendedName>
</protein>
<proteinExistence type="predicted"/>
<dbReference type="InterPro" id="IPR027492">
    <property type="entry name" value="RNA_MTrfase_RlmN"/>
</dbReference>
<keyword evidence="7" id="KW-0808">Transferase</keyword>
<dbReference type="PANTHER" id="PTHR30544">
    <property type="entry name" value="23S RRNA METHYLTRANSFERASE"/>
    <property type="match status" value="1"/>
</dbReference>
<comment type="caution">
    <text evidence="13">The sequence shown here is derived from an EMBL/GenBank/DDBJ whole genome shotgun (WGS) entry which is preliminary data.</text>
</comment>
<keyword evidence="5" id="KW-0698">rRNA processing</keyword>
<dbReference type="Proteomes" id="UP000572268">
    <property type="component" value="Unassembled WGS sequence"/>
</dbReference>
<evidence type="ECO:0000313" key="13">
    <source>
        <dbReference type="EMBL" id="KAF4673782.1"/>
    </source>
</evidence>
<keyword evidence="9" id="KW-0479">Metal-binding</keyword>
<dbReference type="Pfam" id="PF04055">
    <property type="entry name" value="Radical_SAM"/>
    <property type="match status" value="1"/>
</dbReference>
<evidence type="ECO:0000256" key="11">
    <source>
        <dbReference type="ARBA" id="ARBA00023014"/>
    </source>
</evidence>
<dbReference type="PANTHER" id="PTHR30544:SF8">
    <property type="entry name" value="RADICAL SAM SUPERFAMILY PROTEIN"/>
    <property type="match status" value="1"/>
</dbReference>
<dbReference type="InterPro" id="IPR058240">
    <property type="entry name" value="rSAM_sf"/>
</dbReference>
<keyword evidence="8" id="KW-0949">S-adenosyl-L-methionine</keyword>
<dbReference type="InterPro" id="IPR004383">
    <property type="entry name" value="rRNA_lsu_MTrfase_RlmN/Cfr"/>
</dbReference>
<dbReference type="GO" id="GO:0051539">
    <property type="term" value="F:4 iron, 4 sulfur cluster binding"/>
    <property type="evidence" value="ECO:0007669"/>
    <property type="project" value="UniProtKB-KW"/>
</dbReference>
<evidence type="ECO:0000256" key="2">
    <source>
        <dbReference type="ARBA" id="ARBA00004496"/>
    </source>
</evidence>
<dbReference type="InterPro" id="IPR007197">
    <property type="entry name" value="rSAM"/>
</dbReference>
<dbReference type="CDD" id="cd01335">
    <property type="entry name" value="Radical_SAM"/>
    <property type="match status" value="1"/>
</dbReference>
<feature type="domain" description="Radical SAM core" evidence="12">
    <location>
        <begin position="111"/>
        <end position="355"/>
    </location>
</feature>
<dbReference type="InterPro" id="IPR040072">
    <property type="entry name" value="Methyltransferase_A"/>
</dbReference>
<gene>
    <name evidence="13" type="ORF">FOL46_006482</name>
</gene>
<evidence type="ECO:0000313" key="14">
    <source>
        <dbReference type="Proteomes" id="UP000572268"/>
    </source>
</evidence>
<dbReference type="SFLD" id="SFLDS00029">
    <property type="entry name" value="Radical_SAM"/>
    <property type="match status" value="1"/>
</dbReference>
<evidence type="ECO:0000256" key="1">
    <source>
        <dbReference type="ARBA" id="ARBA00001966"/>
    </source>
</evidence>
<evidence type="ECO:0000256" key="3">
    <source>
        <dbReference type="ARBA" id="ARBA00022485"/>
    </source>
</evidence>
<name>A0A7J6MQC4_PEROL</name>
<evidence type="ECO:0000256" key="7">
    <source>
        <dbReference type="ARBA" id="ARBA00022679"/>
    </source>
</evidence>
<dbReference type="SUPFAM" id="SSF102114">
    <property type="entry name" value="Radical SAM enzymes"/>
    <property type="match status" value="1"/>
</dbReference>
<evidence type="ECO:0000256" key="5">
    <source>
        <dbReference type="ARBA" id="ARBA00022552"/>
    </source>
</evidence>
<dbReference type="GO" id="GO:0005737">
    <property type="term" value="C:cytoplasm"/>
    <property type="evidence" value="ECO:0007669"/>
    <property type="project" value="UniProtKB-SubCell"/>
</dbReference>
<dbReference type="SFLD" id="SFLDF00275">
    <property type="entry name" value="adenosine_C2_methyltransferase"/>
    <property type="match status" value="1"/>
</dbReference>
<reference evidence="13 14" key="1">
    <citation type="submission" date="2020-04" db="EMBL/GenBank/DDBJ databases">
        <title>Perkinsus olseni comparative genomics.</title>
        <authorList>
            <person name="Bogema D.R."/>
        </authorList>
    </citation>
    <scope>NUCLEOTIDE SEQUENCE [LARGE SCALE GENOMIC DNA]</scope>
    <source>
        <strain evidence="13">ATCC PRA-31</strain>
    </source>
</reference>
<dbReference type="GO" id="GO:0070475">
    <property type="term" value="P:rRNA base methylation"/>
    <property type="evidence" value="ECO:0007669"/>
    <property type="project" value="InterPro"/>
</dbReference>
<dbReference type="Gene3D" id="3.20.20.70">
    <property type="entry name" value="Aldolase class I"/>
    <property type="match status" value="1"/>
</dbReference>
<keyword evidence="11" id="KW-0411">Iron-sulfur</keyword>
<keyword evidence="6" id="KW-0489">Methyltransferase</keyword>
<keyword evidence="4" id="KW-0963">Cytoplasm</keyword>
<comment type="cofactor">
    <cofactor evidence="1">
        <name>[4Fe-4S] cluster</name>
        <dbReference type="ChEBI" id="CHEBI:49883"/>
    </cofactor>
</comment>
<dbReference type="InterPro" id="IPR013785">
    <property type="entry name" value="Aldolase_TIM"/>
</dbReference>
<keyword evidence="10" id="KW-0408">Iron</keyword>
<evidence type="ECO:0000256" key="9">
    <source>
        <dbReference type="ARBA" id="ARBA00022723"/>
    </source>
</evidence>
<evidence type="ECO:0000256" key="10">
    <source>
        <dbReference type="ARBA" id="ARBA00023004"/>
    </source>
</evidence>
<accession>A0A7J6MQC4</accession>
<organism evidence="13 14">
    <name type="scientific">Perkinsus olseni</name>
    <name type="common">Perkinsus atlanticus</name>
    <dbReference type="NCBI Taxonomy" id="32597"/>
    <lineage>
        <taxon>Eukaryota</taxon>
        <taxon>Sar</taxon>
        <taxon>Alveolata</taxon>
        <taxon>Perkinsozoa</taxon>
        <taxon>Perkinsea</taxon>
        <taxon>Perkinsida</taxon>
        <taxon>Perkinsidae</taxon>
        <taxon>Perkinsus</taxon>
    </lineage>
</organism>
<dbReference type="SFLD" id="SFLDG01062">
    <property type="entry name" value="methyltransferase_(Class_A)"/>
    <property type="match status" value="1"/>
</dbReference>
<dbReference type="GO" id="GO:0008173">
    <property type="term" value="F:RNA methyltransferase activity"/>
    <property type="evidence" value="ECO:0007669"/>
    <property type="project" value="InterPro"/>
</dbReference>
<dbReference type="PROSITE" id="PS51918">
    <property type="entry name" value="RADICAL_SAM"/>
    <property type="match status" value="1"/>
</dbReference>
<dbReference type="NCBIfam" id="TIGR00048">
    <property type="entry name" value="rRNA_mod_RlmN"/>
    <property type="match status" value="1"/>
</dbReference>
<evidence type="ECO:0000256" key="6">
    <source>
        <dbReference type="ARBA" id="ARBA00022603"/>
    </source>
</evidence>
<keyword evidence="3" id="KW-0004">4Fe-4S</keyword>
<dbReference type="GO" id="GO:0030488">
    <property type="term" value="P:tRNA methylation"/>
    <property type="evidence" value="ECO:0007669"/>
    <property type="project" value="InterPro"/>
</dbReference>
<evidence type="ECO:0000256" key="8">
    <source>
        <dbReference type="ARBA" id="ARBA00022691"/>
    </source>
</evidence>
<comment type="subcellular location">
    <subcellularLocation>
        <location evidence="2">Cytoplasm</location>
    </subcellularLocation>
</comment>